<dbReference type="Proteomes" id="UP000606008">
    <property type="component" value="Unassembled WGS sequence"/>
</dbReference>
<dbReference type="Gene3D" id="2.60.40.4070">
    <property type="match status" value="1"/>
</dbReference>
<dbReference type="InterPro" id="IPR029030">
    <property type="entry name" value="Caspase-like_dom_sf"/>
</dbReference>
<proteinExistence type="predicted"/>
<feature type="chain" id="PRO_5046757108" description="Gingipain domain-containing protein" evidence="2">
    <location>
        <begin position="21"/>
        <end position="1115"/>
    </location>
</feature>
<dbReference type="EMBL" id="WAEL01000009">
    <property type="protein sequence ID" value="NID12965.1"/>
    <property type="molecule type" value="Genomic_DNA"/>
</dbReference>
<dbReference type="RefSeq" id="WP_166693640.1">
    <property type="nucleotide sequence ID" value="NZ_WAEL01000009.1"/>
</dbReference>
<organism evidence="5 6">
    <name type="scientific">Fibrivirga algicola</name>
    <dbReference type="NCBI Taxonomy" id="2950420"/>
    <lineage>
        <taxon>Bacteria</taxon>
        <taxon>Pseudomonadati</taxon>
        <taxon>Bacteroidota</taxon>
        <taxon>Cytophagia</taxon>
        <taxon>Cytophagales</taxon>
        <taxon>Spirosomataceae</taxon>
        <taxon>Fibrivirga</taxon>
    </lineage>
</organism>
<evidence type="ECO:0000259" key="3">
    <source>
        <dbReference type="Pfam" id="PF01364"/>
    </source>
</evidence>
<feature type="signal peptide" evidence="2">
    <location>
        <begin position="1"/>
        <end position="20"/>
    </location>
</feature>
<dbReference type="Pfam" id="PF13860">
    <property type="entry name" value="FlgD_ig"/>
    <property type="match status" value="1"/>
</dbReference>
<feature type="domain" description="Gingipain" evidence="3">
    <location>
        <begin position="412"/>
        <end position="770"/>
    </location>
</feature>
<sequence length="1115" mass="121994">MRLVLNLIWLSTICCTTVTAQRAVLGNEWITIGQPYYKIPVAQKGLYRITFADLQQAGMPLATLDPKTLQLFHRGVEQAILVEGEADGKFDPTDYIEFIGQGNDGLQDSALYRPATAQPHAYYSLYSDTTAYFLTARPTALPGKRMSRYADTDVGTLTPQPYIWANELRVFTDQYPAGNIYPIGAGYGNGAILTAYDVGEGWMGNSINAKTRSEQTLTLTKVLHTSLTTSTLTVQYIGRTPTSHTVQVQVGQRARPRTLDPVQSRDYDPVTLSVPLSTTDMADGGRVICSLSPQEEGEAVSMAYLRVEYPHQPDLGGYTYREFRTSSDPGGRALLRLTNVPSTGRVFDLTIPGQTSVLSGTFVNSNLTNGTWTSVVREAGVARQLLMTSTVLPVSGIQRVTFRAIDPAKAGFVIVTHPALRAPIASQPDAVTQYAAYRASRAGGGYDTLSVTIDQLYNQFSYGERTPLAIRRFVDYLSRTGSPKALLLIGQSRDPQGVRKNPLINSLDMVPNGGWPGSDLALVTGLSGRPDYVPALPVGRLNVTQPQQVLDYLNKVKEHEAAASTAPWRKKMLNMSGGQSAYELSLFRAFVDEFGARLTGRTVAGQVESVSKKTDATVETIPIVDQVNAGVGIISMFGHSSLDVADIDIGFVSNDRLGYRNKGRYPLLLVNGCATGNFYFGQRTFVSDWVLTPERGAILALAHTYNGFASSLKTYTDVLYSVLTDSSWYARPFGVIQAESIRRYMAVNSSIYDKANAEQITLQGDPAVRLFPFSLPDFAFSETSIRLQPSPNSLTLTVVALNLGRALSQRPQVRVRQYAATGQLLQEVKQPINAARYSDTLRLVLPLTTLAGTFFELYADADGLFEEERRDNNRLQVASDGTVANLPFDPDNIPPIVEVAFDGRRIANDAFVAPQPLISVLIADDNTRLLRTDPTGLELYLQRPCAQQPCSFEQLAITAGTATWSYEGGAFRLAYRPAQPLPDGLYTLEVYGSDLSGNRARPYAIRFAVKQAAVVQNVTVAPNPFVFQTTIRYVLTGTQPPQSATLRLIDLTGRTVRTVQLQTGIGTNEFTWDGTNDSGAPMAAGSYLYRLDLPGYDTFEGTAKQQLTGRIVLIR</sequence>
<name>A0ABX0QKK1_9BACT</name>
<evidence type="ECO:0008006" key="7">
    <source>
        <dbReference type="Google" id="ProtNLM"/>
    </source>
</evidence>
<dbReference type="InterPro" id="IPR001769">
    <property type="entry name" value="Gingipain"/>
</dbReference>
<dbReference type="CDD" id="cd02258">
    <property type="entry name" value="Peptidase_C25_N"/>
    <property type="match status" value="1"/>
</dbReference>
<evidence type="ECO:0000313" key="6">
    <source>
        <dbReference type="Proteomes" id="UP000606008"/>
    </source>
</evidence>
<protein>
    <recommendedName>
        <fullName evidence="7">Gingipain domain-containing protein</fullName>
    </recommendedName>
</protein>
<reference evidence="5" key="1">
    <citation type="submission" date="2024-05" db="EMBL/GenBank/DDBJ databases">
        <authorList>
            <person name="Jung D.-H."/>
        </authorList>
    </citation>
    <scope>NUCLEOTIDE SEQUENCE</scope>
    <source>
        <strain evidence="5">JA-25</strain>
    </source>
</reference>
<dbReference type="InterPro" id="IPR025965">
    <property type="entry name" value="FlgD/Vpr_Ig-like"/>
</dbReference>
<dbReference type="Pfam" id="PF01364">
    <property type="entry name" value="Peptidase_C25"/>
    <property type="match status" value="1"/>
</dbReference>
<dbReference type="Gene3D" id="3.40.50.10390">
    <property type="entry name" value="Gingipain r, domain 1"/>
    <property type="match status" value="1"/>
</dbReference>
<dbReference type="SUPFAM" id="SSF52129">
    <property type="entry name" value="Caspase-like"/>
    <property type="match status" value="1"/>
</dbReference>
<keyword evidence="1 2" id="KW-0732">Signal</keyword>
<evidence type="ECO:0000256" key="2">
    <source>
        <dbReference type="SAM" id="SignalP"/>
    </source>
</evidence>
<evidence type="ECO:0000259" key="4">
    <source>
        <dbReference type="Pfam" id="PF13860"/>
    </source>
</evidence>
<dbReference type="InterPro" id="IPR029031">
    <property type="entry name" value="Gingipain_N_sf"/>
</dbReference>
<dbReference type="Gene3D" id="3.40.50.1460">
    <property type="match status" value="1"/>
</dbReference>
<evidence type="ECO:0000256" key="1">
    <source>
        <dbReference type="ARBA" id="ARBA00022729"/>
    </source>
</evidence>
<comment type="caution">
    <text evidence="5">The sequence shown here is derived from an EMBL/GenBank/DDBJ whole genome shotgun (WGS) entry which is preliminary data.</text>
</comment>
<accession>A0ABX0QKK1</accession>
<gene>
    <name evidence="5" type="ORF">F7231_22525</name>
</gene>
<evidence type="ECO:0000313" key="5">
    <source>
        <dbReference type="EMBL" id="NID12965.1"/>
    </source>
</evidence>
<keyword evidence="6" id="KW-1185">Reference proteome</keyword>
<feature type="domain" description="FlgD/Vpr Ig-like" evidence="4">
    <location>
        <begin position="1035"/>
        <end position="1089"/>
    </location>
</feature>